<keyword evidence="2" id="KW-0805">Transcription regulation</keyword>
<dbReference type="CDD" id="cd00265">
    <property type="entry name" value="MADS_MEF2_like"/>
    <property type="match status" value="1"/>
</dbReference>
<evidence type="ECO:0000256" key="2">
    <source>
        <dbReference type="ARBA" id="ARBA00023015"/>
    </source>
</evidence>
<evidence type="ECO:0000256" key="4">
    <source>
        <dbReference type="ARBA" id="ARBA00023163"/>
    </source>
</evidence>
<dbReference type="GO" id="GO:0045944">
    <property type="term" value="P:positive regulation of transcription by RNA polymerase II"/>
    <property type="evidence" value="ECO:0007669"/>
    <property type="project" value="InterPro"/>
</dbReference>
<comment type="subcellular location">
    <subcellularLocation>
        <location evidence="1">Nucleus</location>
    </subcellularLocation>
</comment>
<feature type="domain" description="K-box" evidence="8">
    <location>
        <begin position="83"/>
        <end position="173"/>
    </location>
</feature>
<dbReference type="GO" id="GO:0000977">
    <property type="term" value="F:RNA polymerase II transcription regulatory region sequence-specific DNA binding"/>
    <property type="evidence" value="ECO:0007669"/>
    <property type="project" value="InterPro"/>
</dbReference>
<evidence type="ECO:0000256" key="3">
    <source>
        <dbReference type="ARBA" id="ARBA00023125"/>
    </source>
</evidence>
<evidence type="ECO:0000259" key="8">
    <source>
        <dbReference type="PROSITE" id="PS51297"/>
    </source>
</evidence>
<dbReference type="PANTHER" id="PTHR48019">
    <property type="entry name" value="SERUM RESPONSE FACTOR HOMOLOG"/>
    <property type="match status" value="1"/>
</dbReference>
<dbReference type="InterPro" id="IPR050142">
    <property type="entry name" value="MADS-box/MEF2_TF"/>
</dbReference>
<evidence type="ECO:0000256" key="5">
    <source>
        <dbReference type="ARBA" id="ARBA00023242"/>
    </source>
</evidence>
<proteinExistence type="predicted"/>
<dbReference type="InterPro" id="IPR002100">
    <property type="entry name" value="TF_MADSbox"/>
</dbReference>
<dbReference type="Pfam" id="PF01486">
    <property type="entry name" value="K-box"/>
    <property type="match status" value="1"/>
</dbReference>
<dbReference type="PRINTS" id="PR00404">
    <property type="entry name" value="MADSDOMAIN"/>
</dbReference>
<reference evidence="9 10" key="1">
    <citation type="submission" date="2018-04" db="EMBL/GenBank/DDBJ databases">
        <authorList>
            <person name="Vogel A."/>
        </authorList>
    </citation>
    <scope>NUCLEOTIDE SEQUENCE [LARGE SCALE GENOMIC DNA]</scope>
</reference>
<keyword evidence="6" id="KW-0175">Coiled coil</keyword>
<evidence type="ECO:0000259" key="7">
    <source>
        <dbReference type="PROSITE" id="PS50066"/>
    </source>
</evidence>
<dbReference type="InterPro" id="IPR002487">
    <property type="entry name" value="TF_Kbox"/>
</dbReference>
<keyword evidence="4" id="KW-0804">Transcription</keyword>
<evidence type="ECO:0000313" key="10">
    <source>
        <dbReference type="Proteomes" id="UP000595140"/>
    </source>
</evidence>
<evidence type="ECO:0000256" key="1">
    <source>
        <dbReference type="ARBA" id="ARBA00004123"/>
    </source>
</evidence>
<dbReference type="GO" id="GO:0005634">
    <property type="term" value="C:nucleus"/>
    <property type="evidence" value="ECO:0007669"/>
    <property type="project" value="UniProtKB-SubCell"/>
</dbReference>
<dbReference type="OrthoDB" id="1898716at2759"/>
<dbReference type="InterPro" id="IPR036879">
    <property type="entry name" value="TF_MADSbox_sf"/>
</dbReference>
<dbReference type="Proteomes" id="UP000595140">
    <property type="component" value="Unassembled WGS sequence"/>
</dbReference>
<dbReference type="Gene3D" id="3.40.1810.10">
    <property type="entry name" value="Transcription factor, MADS-box"/>
    <property type="match status" value="1"/>
</dbReference>
<keyword evidence="3" id="KW-0238">DNA-binding</keyword>
<gene>
    <name evidence="9" type="ORF">CCAM_LOCUS22356</name>
</gene>
<evidence type="ECO:0000256" key="6">
    <source>
        <dbReference type="SAM" id="Coils"/>
    </source>
</evidence>
<dbReference type="EMBL" id="OOIL02002122">
    <property type="protein sequence ID" value="VFQ80580.1"/>
    <property type="molecule type" value="Genomic_DNA"/>
</dbReference>
<keyword evidence="10" id="KW-1185">Reference proteome</keyword>
<accession>A0A484LVK7</accession>
<name>A0A484LVK7_9ASTE</name>
<feature type="domain" description="MADS-box" evidence="7">
    <location>
        <begin position="1"/>
        <end position="57"/>
    </location>
</feature>
<dbReference type="SUPFAM" id="SSF55455">
    <property type="entry name" value="SRF-like"/>
    <property type="match status" value="1"/>
</dbReference>
<dbReference type="PROSITE" id="PS51297">
    <property type="entry name" value="K_BOX"/>
    <property type="match status" value="1"/>
</dbReference>
<evidence type="ECO:0000313" key="9">
    <source>
        <dbReference type="EMBL" id="VFQ80580.1"/>
    </source>
</evidence>
<dbReference type="PROSITE" id="PS50066">
    <property type="entry name" value="MADS_BOX_2"/>
    <property type="match status" value="1"/>
</dbReference>
<feature type="coiled-coil region" evidence="6">
    <location>
        <begin position="139"/>
        <end position="166"/>
    </location>
</feature>
<protein>
    <recommendedName>
        <fullName evidence="11">MADS-box domain-containing protein</fullName>
    </recommendedName>
</protein>
<dbReference type="GO" id="GO:0003700">
    <property type="term" value="F:DNA-binding transcription factor activity"/>
    <property type="evidence" value="ECO:0007669"/>
    <property type="project" value="InterPro"/>
</dbReference>
<dbReference type="GO" id="GO:0046983">
    <property type="term" value="F:protein dimerization activity"/>
    <property type="evidence" value="ECO:0007669"/>
    <property type="project" value="InterPro"/>
</dbReference>
<evidence type="ECO:0008006" key="11">
    <source>
        <dbReference type="Google" id="ProtNLM"/>
    </source>
</evidence>
<keyword evidence="5" id="KW-0539">Nucleus</keyword>
<dbReference type="InterPro" id="IPR033896">
    <property type="entry name" value="MEF2-like_N"/>
</dbReference>
<dbReference type="Pfam" id="PF00319">
    <property type="entry name" value="SRF-TF"/>
    <property type="match status" value="1"/>
</dbReference>
<dbReference type="SMART" id="SM00432">
    <property type="entry name" value="MADS"/>
    <property type="match status" value="1"/>
</dbReference>
<sequence>MGRGRVEMKRIENGTRRQVTFSKRRKGLFKKASELSVLCDAQIALIIFSPQGKLFHIGEIIERYRESTKETRISIDNAPPQYIERFKHDIAMMSKQIEMLEIAQRKLLGQGLGSCSLKELHEIDRQLEMSLINIKARKAQVYMEQIESLKAKEKDLLEENATLREKCGVRQNEVVLVPGKQKEEIERKKKKERCMDLVETDLFIGLIPPSRYATYS</sequence>
<dbReference type="AlphaFoldDB" id="A0A484LVK7"/>
<organism evidence="9 10">
    <name type="scientific">Cuscuta campestris</name>
    <dbReference type="NCBI Taxonomy" id="132261"/>
    <lineage>
        <taxon>Eukaryota</taxon>
        <taxon>Viridiplantae</taxon>
        <taxon>Streptophyta</taxon>
        <taxon>Embryophyta</taxon>
        <taxon>Tracheophyta</taxon>
        <taxon>Spermatophyta</taxon>
        <taxon>Magnoliopsida</taxon>
        <taxon>eudicotyledons</taxon>
        <taxon>Gunneridae</taxon>
        <taxon>Pentapetalae</taxon>
        <taxon>asterids</taxon>
        <taxon>lamiids</taxon>
        <taxon>Solanales</taxon>
        <taxon>Convolvulaceae</taxon>
        <taxon>Cuscuteae</taxon>
        <taxon>Cuscuta</taxon>
        <taxon>Cuscuta subgen. Grammica</taxon>
        <taxon>Cuscuta sect. Cleistogrammica</taxon>
    </lineage>
</organism>